<dbReference type="InterPro" id="IPR029063">
    <property type="entry name" value="SAM-dependent_MTases_sf"/>
</dbReference>
<dbReference type="OrthoDB" id="9787738at2"/>
<reference evidence="2 3" key="1">
    <citation type="submission" date="2019-02" db="EMBL/GenBank/DDBJ databases">
        <title>Deep-cultivation of Planctomycetes and their phenomic and genomic characterization uncovers novel biology.</title>
        <authorList>
            <person name="Wiegand S."/>
            <person name="Jogler M."/>
            <person name="Boedeker C."/>
            <person name="Pinto D."/>
            <person name="Vollmers J."/>
            <person name="Rivas-Marin E."/>
            <person name="Kohn T."/>
            <person name="Peeters S.H."/>
            <person name="Heuer A."/>
            <person name="Rast P."/>
            <person name="Oberbeckmann S."/>
            <person name="Bunk B."/>
            <person name="Jeske O."/>
            <person name="Meyerdierks A."/>
            <person name="Storesund J.E."/>
            <person name="Kallscheuer N."/>
            <person name="Luecker S."/>
            <person name="Lage O.M."/>
            <person name="Pohl T."/>
            <person name="Merkel B.J."/>
            <person name="Hornburger P."/>
            <person name="Mueller R.-W."/>
            <person name="Bruemmer F."/>
            <person name="Labrenz M."/>
            <person name="Spormann A.M."/>
            <person name="Op Den Camp H."/>
            <person name="Overmann J."/>
            <person name="Amann R."/>
            <person name="Jetten M.S.M."/>
            <person name="Mascher T."/>
            <person name="Medema M.H."/>
            <person name="Devos D.P."/>
            <person name="Kaster A.-K."/>
            <person name="Ovreas L."/>
            <person name="Rohde M."/>
            <person name="Galperin M.Y."/>
            <person name="Jogler C."/>
        </authorList>
    </citation>
    <scope>NUCLEOTIDE SEQUENCE [LARGE SCALE GENOMIC DNA]</scope>
    <source>
        <strain evidence="2 3">CA54</strain>
    </source>
</reference>
<dbReference type="CDD" id="cd02440">
    <property type="entry name" value="AdoMet_MTases"/>
    <property type="match status" value="1"/>
</dbReference>
<keyword evidence="3" id="KW-1185">Reference proteome</keyword>
<dbReference type="Gene3D" id="1.25.40.10">
    <property type="entry name" value="Tetratricopeptide repeat domain"/>
    <property type="match status" value="1"/>
</dbReference>
<dbReference type="SUPFAM" id="SSF53335">
    <property type="entry name" value="S-adenosyl-L-methionine-dependent methyltransferases"/>
    <property type="match status" value="1"/>
</dbReference>
<gene>
    <name evidence="2" type="ORF">CA54_40080</name>
</gene>
<dbReference type="Proteomes" id="UP000320735">
    <property type="component" value="Unassembled WGS sequence"/>
</dbReference>
<comment type="caution">
    <text evidence="2">The sequence shown here is derived from an EMBL/GenBank/DDBJ whole genome shotgun (WGS) entry which is preliminary data.</text>
</comment>
<evidence type="ECO:0000313" key="3">
    <source>
        <dbReference type="Proteomes" id="UP000320735"/>
    </source>
</evidence>
<dbReference type="InterPro" id="IPR019734">
    <property type="entry name" value="TPR_rpt"/>
</dbReference>
<dbReference type="Pfam" id="PF13489">
    <property type="entry name" value="Methyltransf_23"/>
    <property type="match status" value="1"/>
</dbReference>
<dbReference type="AlphaFoldDB" id="A0A5C6BBE2"/>
<name>A0A5C6BBE2_9PLAN</name>
<keyword evidence="1" id="KW-0802">TPR repeat</keyword>
<evidence type="ECO:0000256" key="1">
    <source>
        <dbReference type="PROSITE-ProRule" id="PRU00339"/>
    </source>
</evidence>
<accession>A0A5C6BBE2</accession>
<evidence type="ECO:0000313" key="2">
    <source>
        <dbReference type="EMBL" id="TWU08771.1"/>
    </source>
</evidence>
<dbReference type="InterPro" id="IPR011990">
    <property type="entry name" value="TPR-like_helical_dom_sf"/>
</dbReference>
<dbReference type="GO" id="GO:0016740">
    <property type="term" value="F:transferase activity"/>
    <property type="evidence" value="ECO:0007669"/>
    <property type="project" value="UniProtKB-KW"/>
</dbReference>
<protein>
    <submittedName>
        <fullName evidence="2">Mg-protoporphyrin IX methyl transferase</fullName>
    </submittedName>
</protein>
<dbReference type="PROSITE" id="PS50005">
    <property type="entry name" value="TPR"/>
    <property type="match status" value="1"/>
</dbReference>
<feature type="repeat" description="TPR" evidence="1">
    <location>
        <begin position="3"/>
        <end position="36"/>
    </location>
</feature>
<keyword evidence="2" id="KW-0808">Transferase</keyword>
<organism evidence="2 3">
    <name type="scientific">Symmachiella macrocystis</name>
    <dbReference type="NCBI Taxonomy" id="2527985"/>
    <lineage>
        <taxon>Bacteria</taxon>
        <taxon>Pseudomonadati</taxon>
        <taxon>Planctomycetota</taxon>
        <taxon>Planctomycetia</taxon>
        <taxon>Planctomycetales</taxon>
        <taxon>Planctomycetaceae</taxon>
        <taxon>Symmachiella</taxon>
    </lineage>
</organism>
<sequence length="264" mass="29633">MITDDLLRKGTAQHSQGQLVEATQSFRAVLRINPTHPAATRSLLSIAKQLRQPASQPTAGVDQQIDQERRKYEQVWQCDDYRRFSPGLQGAQLVDLIGYFRQHQVRTILDAGCGSGQLMQQIMTEFPEEFDLHGFDISANCLDPFFDAIRDEILTVGCLWNLAEFGEIYDGVICTDVMEHIPTHQVPACLENLRQCTAKAAYLGIALFPDGYGQKILGEPLHLTVKEPQWWISAIRNAGFTVTKALVENGPNENPMWLHALLTV</sequence>
<proteinExistence type="predicted"/>
<dbReference type="RefSeq" id="WP_146372574.1">
    <property type="nucleotide sequence ID" value="NZ_SJPP01000002.1"/>
</dbReference>
<dbReference type="EMBL" id="SJPP01000002">
    <property type="protein sequence ID" value="TWU08771.1"/>
    <property type="molecule type" value="Genomic_DNA"/>
</dbReference>
<dbReference type="Gene3D" id="3.40.50.150">
    <property type="entry name" value="Vaccinia Virus protein VP39"/>
    <property type="match status" value="1"/>
</dbReference>